<feature type="compositionally biased region" description="Pro residues" evidence="1">
    <location>
        <begin position="156"/>
        <end position="172"/>
    </location>
</feature>
<evidence type="ECO:0000313" key="3">
    <source>
        <dbReference type="Proteomes" id="UP000240542"/>
    </source>
</evidence>
<comment type="caution">
    <text evidence="2">The sequence shown here is derived from an EMBL/GenBank/DDBJ whole genome shotgun (WGS) entry which is preliminary data.</text>
</comment>
<keyword evidence="3" id="KW-1185">Reference proteome</keyword>
<evidence type="ECO:0000313" key="2">
    <source>
        <dbReference type="EMBL" id="PSK95478.1"/>
    </source>
</evidence>
<reference evidence="2 3" key="1">
    <citation type="submission" date="2018-03" db="EMBL/GenBank/DDBJ databases">
        <title>Genomic Encyclopedia of Archaeal and Bacterial Type Strains, Phase II (KMG-II): from individual species to whole genera.</title>
        <authorList>
            <person name="Goeker M."/>
        </authorList>
    </citation>
    <scope>NUCLEOTIDE SEQUENCE [LARGE SCALE GENOMIC DNA]</scope>
    <source>
        <strain evidence="2 3">DSM 45312</strain>
    </source>
</reference>
<feature type="compositionally biased region" description="Low complexity" evidence="1">
    <location>
        <begin position="55"/>
        <end position="66"/>
    </location>
</feature>
<dbReference type="Proteomes" id="UP000240542">
    <property type="component" value="Unassembled WGS sequence"/>
</dbReference>
<organism evidence="2 3">
    <name type="scientific">Murinocardiopsis flavida</name>
    <dbReference type="NCBI Taxonomy" id="645275"/>
    <lineage>
        <taxon>Bacteria</taxon>
        <taxon>Bacillati</taxon>
        <taxon>Actinomycetota</taxon>
        <taxon>Actinomycetes</taxon>
        <taxon>Streptosporangiales</taxon>
        <taxon>Nocardiopsidaceae</taxon>
        <taxon>Murinocardiopsis</taxon>
    </lineage>
</organism>
<accession>A0A2P8DE24</accession>
<gene>
    <name evidence="2" type="ORF">CLV63_115141</name>
</gene>
<feature type="compositionally biased region" description="Pro residues" evidence="1">
    <location>
        <begin position="220"/>
        <end position="236"/>
    </location>
</feature>
<evidence type="ECO:0000256" key="1">
    <source>
        <dbReference type="SAM" id="MobiDB-lite"/>
    </source>
</evidence>
<feature type="compositionally biased region" description="Polar residues" evidence="1">
    <location>
        <begin position="191"/>
        <end position="207"/>
    </location>
</feature>
<dbReference type="AlphaFoldDB" id="A0A2P8DE24"/>
<name>A0A2P8DE24_9ACTN</name>
<feature type="region of interest" description="Disordered" evidence="1">
    <location>
        <begin position="1"/>
        <end position="242"/>
    </location>
</feature>
<dbReference type="EMBL" id="PYGA01000015">
    <property type="protein sequence ID" value="PSK95478.1"/>
    <property type="molecule type" value="Genomic_DNA"/>
</dbReference>
<proteinExistence type="predicted"/>
<protein>
    <submittedName>
        <fullName evidence="2">Uncharacterized protein</fullName>
    </submittedName>
</protein>
<sequence length="261" mass="27858">MLTHPPTRAPEGLPLRGTARKRPRAPGGETAPEARRPRARASVTPREQEPGCRKACAAATADTHPALRPPGPTPHGTHRNHTRAPQHSTPVARSVRGEPYASNPDVCFGRRCCAGSPAAQPRSAGGKDALGTHPRHEADATTHTPSQRPTPRHPRPSPPRTRTPPAPTPTPAHPSRCSRTPTPSRLRRCFSPQTTRTRPSEKAAQQTDRPHNAAETTTYPGPPPAVAAPSPAPTPAYPSRNNRARPCAAVAAAFHHRAPAW</sequence>